<keyword evidence="5" id="KW-1185">Reference proteome</keyword>
<feature type="coiled-coil region" evidence="1">
    <location>
        <begin position="1930"/>
        <end position="2130"/>
    </location>
</feature>
<dbReference type="InterPro" id="IPR011051">
    <property type="entry name" value="RmlC_Cupin_sf"/>
</dbReference>
<feature type="coiled-coil region" evidence="1">
    <location>
        <begin position="2315"/>
        <end position="2490"/>
    </location>
</feature>
<feature type="coiled-coil region" evidence="1">
    <location>
        <begin position="3264"/>
        <end position="3365"/>
    </location>
</feature>
<feature type="coiled-coil region" evidence="1">
    <location>
        <begin position="614"/>
        <end position="641"/>
    </location>
</feature>
<feature type="compositionally biased region" description="Polar residues" evidence="2">
    <location>
        <begin position="8"/>
        <end position="20"/>
    </location>
</feature>
<feature type="region of interest" description="Disordered" evidence="2">
    <location>
        <begin position="1"/>
        <end position="33"/>
    </location>
</feature>
<dbReference type="PANTHER" id="PTHR40943">
    <property type="entry name" value="CYTOPLASMIC PROTEIN-RELATED"/>
    <property type="match status" value="1"/>
</dbReference>
<proteinExistence type="predicted"/>
<keyword evidence="1" id="KW-0175">Coiled coil</keyword>
<name>A0ABD3NKD6_9STRA</name>
<accession>A0ABD3NKD6</accession>
<feature type="coiled-coil region" evidence="1">
    <location>
        <begin position="681"/>
        <end position="719"/>
    </location>
</feature>
<feature type="compositionally biased region" description="Low complexity" evidence="2">
    <location>
        <begin position="217"/>
        <end position="232"/>
    </location>
</feature>
<feature type="coiled-coil region" evidence="1">
    <location>
        <begin position="2177"/>
        <end position="2204"/>
    </location>
</feature>
<comment type="caution">
    <text evidence="4">The sequence shown here is derived from an EMBL/GenBank/DDBJ whole genome shotgun (WGS) entry which is preliminary data.</text>
</comment>
<dbReference type="Gene3D" id="2.60.120.10">
    <property type="entry name" value="Jelly Rolls"/>
    <property type="match status" value="2"/>
</dbReference>
<protein>
    <recommendedName>
        <fullName evidence="3">(S)-ureidoglycine aminohydrolase cupin domain-containing protein</fullName>
    </recommendedName>
</protein>
<feature type="coiled-coil region" evidence="1">
    <location>
        <begin position="1098"/>
        <end position="1272"/>
    </location>
</feature>
<feature type="coiled-coil region" evidence="1">
    <location>
        <begin position="748"/>
        <end position="895"/>
    </location>
</feature>
<organism evidence="4 5">
    <name type="scientific">Cyclotella atomus</name>
    <dbReference type="NCBI Taxonomy" id="382360"/>
    <lineage>
        <taxon>Eukaryota</taxon>
        <taxon>Sar</taxon>
        <taxon>Stramenopiles</taxon>
        <taxon>Ochrophyta</taxon>
        <taxon>Bacillariophyta</taxon>
        <taxon>Coscinodiscophyceae</taxon>
        <taxon>Thalassiosirophycidae</taxon>
        <taxon>Stephanodiscales</taxon>
        <taxon>Stephanodiscaceae</taxon>
        <taxon>Cyclotella</taxon>
    </lineage>
</organism>
<dbReference type="InterPro" id="IPR014710">
    <property type="entry name" value="RmlC-like_jellyroll"/>
</dbReference>
<evidence type="ECO:0000256" key="2">
    <source>
        <dbReference type="SAM" id="MobiDB-lite"/>
    </source>
</evidence>
<feature type="coiled-coil region" evidence="1">
    <location>
        <begin position="1316"/>
        <end position="1438"/>
    </location>
</feature>
<reference evidence="4 5" key="1">
    <citation type="submission" date="2024-10" db="EMBL/GenBank/DDBJ databases">
        <title>Updated reference genomes for cyclostephanoid diatoms.</title>
        <authorList>
            <person name="Roberts W.R."/>
            <person name="Alverson A.J."/>
        </authorList>
    </citation>
    <scope>NUCLEOTIDE SEQUENCE [LARGE SCALE GENOMIC DNA]</scope>
    <source>
        <strain evidence="4 5">AJA010-31</strain>
    </source>
</reference>
<evidence type="ECO:0000313" key="5">
    <source>
        <dbReference type="Proteomes" id="UP001530400"/>
    </source>
</evidence>
<feature type="coiled-coil region" evidence="1">
    <location>
        <begin position="1467"/>
        <end position="1639"/>
    </location>
</feature>
<dbReference type="Proteomes" id="UP001530400">
    <property type="component" value="Unassembled WGS sequence"/>
</dbReference>
<feature type="coiled-coil region" evidence="1">
    <location>
        <begin position="2637"/>
        <end position="2685"/>
    </location>
</feature>
<evidence type="ECO:0000259" key="3">
    <source>
        <dbReference type="Pfam" id="PF05899"/>
    </source>
</evidence>
<evidence type="ECO:0000313" key="4">
    <source>
        <dbReference type="EMBL" id="KAL3775507.1"/>
    </source>
</evidence>
<feature type="coiled-coil region" evidence="1">
    <location>
        <begin position="1795"/>
        <end position="1872"/>
    </location>
</feature>
<dbReference type="EMBL" id="JALLPJ020001151">
    <property type="protein sequence ID" value="KAL3775507.1"/>
    <property type="molecule type" value="Genomic_DNA"/>
</dbReference>
<feature type="coiled-coil region" evidence="1">
    <location>
        <begin position="3143"/>
        <end position="3233"/>
    </location>
</feature>
<gene>
    <name evidence="4" type="ORF">ACHAWO_003039</name>
</gene>
<dbReference type="PANTHER" id="PTHR40943:SF1">
    <property type="entry name" value="CYTOPLASMIC PROTEIN"/>
    <property type="match status" value="1"/>
</dbReference>
<evidence type="ECO:0000256" key="1">
    <source>
        <dbReference type="SAM" id="Coils"/>
    </source>
</evidence>
<dbReference type="Gene3D" id="1.10.287.1490">
    <property type="match status" value="1"/>
</dbReference>
<feature type="region of interest" description="Disordered" evidence="2">
    <location>
        <begin position="194"/>
        <end position="252"/>
    </location>
</feature>
<feature type="coiled-coil region" evidence="1">
    <location>
        <begin position="2718"/>
        <end position="2876"/>
    </location>
</feature>
<dbReference type="SUPFAM" id="SSF51182">
    <property type="entry name" value="RmlC-like cupins"/>
    <property type="match status" value="2"/>
</dbReference>
<feature type="region of interest" description="Disordered" evidence="2">
    <location>
        <begin position="495"/>
        <end position="536"/>
    </location>
</feature>
<dbReference type="InterPro" id="IPR008579">
    <property type="entry name" value="UGlyAH_Cupin_dom"/>
</dbReference>
<dbReference type="Pfam" id="PF05899">
    <property type="entry name" value="Cupin_3"/>
    <property type="match status" value="1"/>
</dbReference>
<feature type="domain" description="(S)-ureidoglycine aminohydrolase cupin" evidence="3">
    <location>
        <begin position="3587"/>
        <end position="3654"/>
    </location>
</feature>
<sequence length="3788" mass="425575">MNRRSKTPQRSFGTKLSANSPLPPRYTPKKRAAAGLASQFVDDSIGAAVGRVGRQTGGSRLQAKKSATIIEARSVEKTAERGQLNSALKSRNVANGEGENTPVAKLLAFTETPIDSFKIYMGTPDSAVSLASAAASTGLSSEEKHWSKRAVTAGAHDEGEFLYSSLDATSPTFKSSGKMSWAQAVVADTASPRPKNLLTAYPTQQLRRPYYGDGENSPATSSAETSPAFTSPDSTASVAPSPFKPHTYHAFPTNQNIASPTGSIISTSTTHTTASTLFAQHNSSLQNVASTMGPLEYAIQFPPGPLPLELEGVIASVDGQSMGCCVARIKQGFDLQICQYIKSAQSTTDGEKLTIQPNDLLISLNSISVLSRPHSTIISLLQQFESHPKTIVFRSLDKVWKSQFQQRTMRNVKSGKRVSTAMDVESMERELWSWVETPTKALDGRVEEAVRRRMTKKAEREKAELKDEGVAVVFALNTPIKAKSVELFSPSNVRKISRTTPTPLKSLDANQAHDATTAKKKNVRKKSAETPGKKQMKQIGQVLVGNDAENQGFERMLRLKKEVLNELHSVRLALIEESMSAKAELTDVSRESLLDKARQLQKRLGSDNRFIERFVDLQMEIRQETAKSSALEKEVKRLSQESITVAEMQQKLYQAYNAMKSDSEEHDSKLAEKDKKHSAVLAELEIKLSEKEGECATLQSRFEAEVAELKAELRVASDRTLVKEQKSIIMLTDLEEERSKSHAFQAMLEETQRSKAQQDKLISSLEEEADRKQKLIEESEAASDLKLEELHRLRKKITDLESKNNALTKDMQRFNTSSTQTAQKSTEREEILLKMVEQQRLDFEKREVSLEEQFHVFKICLEQESAASTSLKAQVVDSKTERDNALKELEEAKSSLIEKDLASDRLQEQMSQRISDLELERDGVVSKLEEIKACFTEKEAMLVRENEDCKVRIGNLSEQVDGLLTVKLEQAELVKELQEEISSQIGTKADQDVLIEELNAEIQALTDSVQEQGVVKAILAENLSKHIAASQDGLLKLDELSNIVERKLNDFSAKIATSEARCLAVSKASKFRENKLRSQLDMAFSDTAELENKVVQVAEELEKCLIREQKEREEVASKGEALDKALATCEHLRAENDEMAASLQSLREECSEHISELEGMCERISCELDDTKALLAETNVTVESLTAERDHAAKKLEKAEGSFAEQEAAMTKTKEQLEIQINNLTQQLQNASTSNRELNEELQRLTLLQDELDSKSDECSQLIRQIQTLELETTESNILSKDREAKLITEKQLLQTQLKTELDERSESEAVLRHEIDRLKSDVANELTKNTKLQSNIDALSLALEENNKETARCREELDLALEEKDALYGQHYQSIQSLTQELATCKDEVAAAKAELSGATHRVIELESTHASLQKSKRELEESYEMLQQQHLASETKYADLSKTLESTVKSLHEKEERLSLVVAELDEMRSTAANVAIQIEAVKQEKDALRESFASKEDELTAETTSLREKLKEKDSQIDIVQTELSKIANEKDSLEALLKASNDKMEALSTEHKSVVQALAGRIEATQCEAAVSVAQLKANLETAERLLDQGDEECERLEGEIRDLNDHLESNQSELANAIAERDRLRSRFDDETKESNQKTVTLTDELRIIKEESCKVKAEKCELISNLNQVRVTLDEKMVEISELAAQNKTLCGTIEDLSIQLNQSKRDIKVLEYIKREHLGEISLLESTKQMLANQMNHLESQSKRNADLFKAEKHDLLRTLESNTVQLAALSSQKEDLMSTVQTLQSVSRSAEARVASLSAEKENLKFQVENLSMQIQLVESTSREKAAEYDSHIVQVKQQVHEPLQSKLEEVVMLKSTVEKLRQEHGSAEDSLRRQLLQSLEAREQDVAESTAMQLELESRIDEQCDTILAKDKDLLSMRSGKVKLEQIIDNHKSHVKELEHQLASEKLSFERKEKSFLDSIKEKETALSELASKRDELLTAMENLTERSLADKESLAKALDDQKRQVSSINSQKEDLENMIHQLQKNIDSLSAANESKDSEIKVLLDREAELNTALEAAKEKRERLESHRNESEALIPALRSDKEKLETANSQLQAEVNQVKEEARLEIQSLQSKLMKMQSVEQGLQSTVKDLGQKLVHAKSQVSLGKESFESARSQALRETTNLQNSIAAEKIKYQHLKENLETTRAASNAKESELKLILIDKEAAVVEAAEKQAELKAVIDDLKHTIDLEKAANGKLSIRLDSLSFSLRAKDEEIKLLQTTCQSSQDSLQSQLIESKQNLLRHQQMSLESESKLSSTIESLSTDVDVLRKNEGDLTEQLASVKNELQLVIEDKHRIEKERNAISSEHKAALHQLDSVNSELQSCQDELKSLEESHKEGLRSNEMLCLKLEEAMTWCDSLRADAKQKDEQLTEMEKQLRSRLGDATVQINVLRAEVERKEELLVWKERDLCSKLEEASNRSELLRDEVEKQKTLQDEMQKEIKSLVSKLESTKSSHQTYISQLDSEHQTSIECVRTEFQRELTHIHSELKSCQDDLAAEKEGSIELRQKLQEAIEGSDSLRCSIDEKQMMLRAKENEMASLSTTLELMQTSSNATVAELSAKHQASMESIKRELARSKSAHSEDVSRMELLNAQLEESTNQIRLLKLEMSEMLSALSDKENEINLLKDNLESVNLSLAEMTSSRDNAVGNLKSKLEESHEQSRLLESSVSAKEREMERLASDMKSLQESARNAQEQLMRMSALKDEELHVATRRNADLTLEVDDIRQQLNDTTESLKSHQTEANEIIVENQAVISALSESKSMLEIAVDNLQAEMNQLSEISQQEKHVLESRLLTMQAEEQSLNTKLDLLKNENGHINSALQEMSNENQKKDAVIASLRSMLHRTHLDVCQLSMELSCTKGATVVYIADIKKSVESMVNDLSRYYNAKEMNYKSIIDELNEVVSRNQARCSHETEVMHSEQVAELNSQLEQKDVMLRTQHQQNKRLRSELSIARDELICSQAAVSCSKEVEASYHADRILLHQAISIILNSSSTPDVHDSVSLSSHPYERFMSFIEHELRDLCILQNFPIVVSDCSSSKPELINQILQTMKHSALNPMPQPVDLNETSDSQQFRDFLCDIDEAKNKIIHMDTRLQQTTESREELERLLTTEQERASLLEEVVTETASQLDSKSKLLIQAEDQHKRLQVKYEKTSAEIDACQTLAQELRRIIIEKNAEIQTKQNELFELQYKLDDITARTDGPMPNSSEMNQSIRHVELADEVTRLEETILRMNQDSTNLSSMHQALVDGLENECHKLTDEIDEARDYIRSLEDIQNRLEDDVGLLKRDCEAKDRINRDLESALTILKQQKARVEEDNRLITSEVSKLTNVVVSYASCTEGFSFDNAQSSSSWYENLQYIERFIHFQHTKREASVDSEAITPITRGRGGFTEKSDMIAEFKAMQNMLKNVLASPRLTAAKHSEAKSDQDDLYYDLVNASIALVVLSLISRAEGFSPSTTRRASSTSLCSYLDSLSANNSQNPSSPEPTDVTDVQSAGAFYHAPKSYFSLSNLRSKGARATADVGTPHDATRPLADIDITSAGSWSCTAGGWPSPNPKAHTEIFYVWDGHGCLSDYDGTRHYFGPGDTVIIPKGHTGRWDVLADMHKIWFVHEHDNVEESDPIRVRVIHYHDLVSMENQVNYGVSKGAVRGYPVIHSNVVYNAGANNVGSWVCTPGCYNIDGLGATIGFYVLEGLFYITDSVTGQCSRCSPGDTVMIPKGWSGSVDVVETAKKLWTIYNPA</sequence>